<comment type="subcellular location">
    <subcellularLocation>
        <location evidence="5">Cell membrane</location>
        <topology evidence="5">Multi-pass membrane protein</topology>
    </subcellularLocation>
    <subcellularLocation>
        <location evidence="1">Membrane</location>
        <topology evidence="1">Multi-pass membrane protein</topology>
    </subcellularLocation>
</comment>
<gene>
    <name evidence="6" type="ORF">XD57_0769</name>
</gene>
<evidence type="ECO:0000256" key="5">
    <source>
        <dbReference type="RuleBase" id="RU363032"/>
    </source>
</evidence>
<dbReference type="Proteomes" id="UP000058636">
    <property type="component" value="Unassembled WGS sequence"/>
</dbReference>
<evidence type="ECO:0000256" key="1">
    <source>
        <dbReference type="ARBA" id="ARBA00004141"/>
    </source>
</evidence>
<evidence type="ECO:0000313" key="7">
    <source>
        <dbReference type="Proteomes" id="UP000058636"/>
    </source>
</evidence>
<evidence type="ECO:0000256" key="4">
    <source>
        <dbReference type="ARBA" id="ARBA00023136"/>
    </source>
</evidence>
<dbReference type="PANTHER" id="PTHR43879:SF1">
    <property type="entry name" value="GLUCOSE IMPORT SYSTEM PERMEASE PROTEIN GLCU"/>
    <property type="match status" value="1"/>
</dbReference>
<comment type="caution">
    <text evidence="6">The sequence shown here is derived from an EMBL/GenBank/DDBJ whole genome shotgun (WGS) entry which is preliminary data.</text>
</comment>
<evidence type="ECO:0000256" key="3">
    <source>
        <dbReference type="ARBA" id="ARBA00022989"/>
    </source>
</evidence>
<organism evidence="6 7">
    <name type="scientific">Thermotoga petrophila</name>
    <dbReference type="NCBI Taxonomy" id="93929"/>
    <lineage>
        <taxon>Bacteria</taxon>
        <taxon>Thermotogati</taxon>
        <taxon>Thermotogota</taxon>
        <taxon>Thermotogae</taxon>
        <taxon>Thermotogales</taxon>
        <taxon>Thermotogaceae</taxon>
        <taxon>Thermotoga</taxon>
    </lineage>
</organism>
<feature type="transmembrane region" description="Helical" evidence="5">
    <location>
        <begin position="135"/>
        <end position="158"/>
    </location>
</feature>
<feature type="transmembrane region" description="Helical" evidence="5">
    <location>
        <begin position="99"/>
        <end position="123"/>
    </location>
</feature>
<dbReference type="GO" id="GO:0005886">
    <property type="term" value="C:plasma membrane"/>
    <property type="evidence" value="ECO:0007669"/>
    <property type="project" value="UniProtKB-SubCell"/>
</dbReference>
<dbReference type="InterPro" id="IPR000515">
    <property type="entry name" value="MetI-like"/>
</dbReference>
<evidence type="ECO:0000313" key="6">
    <source>
        <dbReference type="EMBL" id="KUK23127.1"/>
    </source>
</evidence>
<proteinExistence type="inferred from homology"/>
<feature type="transmembrane region" description="Helical" evidence="5">
    <location>
        <begin position="237"/>
        <end position="258"/>
    </location>
</feature>
<sequence length="273" mass="30986">MKRRVDVIITYILLVLFAIFFLTPIYVLLATSLKNFEEVSISTMWKLPTRISFDGFIEAFQKLKTNLKNSFLLVIPATLISSFLGSINGYVFSKVRFKWANLIFAIILFGMFIPYQSILFPLIRFLQSIKLYGTIPGLVLTHVIYGIPITTLIFRNYYMEVPDELVEAAHIDGAGFFKTYWRILLPISIPAFVVVVIWQFTNIWNEFLFAVTITNDPTKQPVTVALVNLAGSQVVQWNVQMAGAILTALPTLMVYIFLGKYFIRGLLAGSVKG</sequence>
<keyword evidence="4 5" id="KW-0472">Membrane</keyword>
<keyword evidence="5" id="KW-0813">Transport</keyword>
<keyword evidence="3 5" id="KW-1133">Transmembrane helix</keyword>
<dbReference type="PROSITE" id="PS50928">
    <property type="entry name" value="ABC_TM1"/>
    <property type="match status" value="1"/>
</dbReference>
<accession>A0A101EQP3</accession>
<keyword evidence="2 5" id="KW-0812">Transmembrane</keyword>
<dbReference type="Gene3D" id="1.10.3720.10">
    <property type="entry name" value="MetI-like"/>
    <property type="match status" value="1"/>
</dbReference>
<dbReference type="Pfam" id="PF00528">
    <property type="entry name" value="BPD_transp_1"/>
    <property type="match status" value="1"/>
</dbReference>
<dbReference type="PANTHER" id="PTHR43879">
    <property type="entry name" value="ABC TRANSPORTER PERMEASE PROTEIN"/>
    <property type="match status" value="1"/>
</dbReference>
<evidence type="ECO:0000256" key="2">
    <source>
        <dbReference type="ARBA" id="ARBA00022692"/>
    </source>
</evidence>
<dbReference type="CDD" id="cd06261">
    <property type="entry name" value="TM_PBP2"/>
    <property type="match status" value="1"/>
</dbReference>
<reference evidence="6 7" key="1">
    <citation type="journal article" date="2015" name="MBio">
        <title>Genome-Resolved Metagenomic Analysis Reveals Roles for Candidate Phyla and Other Microbial Community Members in Biogeochemical Transformations in Oil Reservoirs.</title>
        <authorList>
            <person name="Hu P."/>
            <person name="Tom L."/>
            <person name="Singh A."/>
            <person name="Thomas B.C."/>
            <person name="Baker B.J."/>
            <person name="Piceno Y.M."/>
            <person name="Andersen G.L."/>
            <person name="Banfield J.F."/>
        </authorList>
    </citation>
    <scope>NUCLEOTIDE SEQUENCE [LARGE SCALE GENOMIC DNA]</scope>
    <source>
        <strain evidence="6">46_26</strain>
    </source>
</reference>
<dbReference type="EMBL" id="LGFG01000049">
    <property type="protein sequence ID" value="KUK23127.1"/>
    <property type="molecule type" value="Genomic_DNA"/>
</dbReference>
<dbReference type="InterPro" id="IPR035906">
    <property type="entry name" value="MetI-like_sf"/>
</dbReference>
<dbReference type="AlphaFoldDB" id="A0A101EQP3"/>
<dbReference type="GO" id="GO:0055085">
    <property type="term" value="P:transmembrane transport"/>
    <property type="evidence" value="ECO:0007669"/>
    <property type="project" value="InterPro"/>
</dbReference>
<protein>
    <submittedName>
        <fullName evidence="6">Binding-protein-dependent transport systems inner membrane component</fullName>
    </submittedName>
</protein>
<feature type="transmembrane region" description="Helical" evidence="5">
    <location>
        <begin position="71"/>
        <end position="92"/>
    </location>
</feature>
<feature type="transmembrane region" description="Helical" evidence="5">
    <location>
        <begin position="179"/>
        <end position="200"/>
    </location>
</feature>
<dbReference type="SUPFAM" id="SSF161098">
    <property type="entry name" value="MetI-like"/>
    <property type="match status" value="1"/>
</dbReference>
<dbReference type="PATRIC" id="fig|93930.3.peg.1620"/>
<comment type="similarity">
    <text evidence="5">Belongs to the binding-protein-dependent transport system permease family.</text>
</comment>
<feature type="transmembrane region" description="Helical" evidence="5">
    <location>
        <begin position="7"/>
        <end position="29"/>
    </location>
</feature>
<name>A0A101EQP3_9THEM</name>